<evidence type="ECO:0000313" key="2">
    <source>
        <dbReference type="Proteomes" id="UP000007978"/>
    </source>
</evidence>
<accession>K3UEC7</accession>
<dbReference type="EMBL" id="AFNW01000320">
    <property type="protein sequence ID" value="EKJ69951.1"/>
    <property type="molecule type" value="Genomic_DNA"/>
</dbReference>
<sequence length="210" mass="24656">MDSLSTKVERVFYSTSTSSSPSLLLRIMDQSQEIAFYYRQPPGNIQATWNDIYNPFLNLYPYPHSSPVDTGKQDEGWFTAASNVPIFRLEPACTEIRLRKSDHLQFYFWTALERTNRLKRKDIWFYGDMCDRDPCHAELEQMFMHLWWSQAVNLALRRFPNSDVVLPLTAKYYRKIYGDKAMEWPVINNETEEVGVMEEEAPGVKKEESS</sequence>
<dbReference type="GeneID" id="20368518"/>
<dbReference type="AlphaFoldDB" id="K3UEC7"/>
<dbReference type="KEGG" id="fpu:FPSE_09901"/>
<name>K3UEC7_FUSPC</name>
<dbReference type="HOGENOM" id="CLU_1310199_0_0_1"/>
<comment type="caution">
    <text evidence="1">The sequence shown here is derived from an EMBL/GenBank/DDBJ whole genome shotgun (WGS) entry which is preliminary data.</text>
</comment>
<dbReference type="eggNOG" id="ENOG502RKV4">
    <property type="taxonomic scope" value="Eukaryota"/>
</dbReference>
<gene>
    <name evidence="1" type="ORF">FPSE_09901</name>
</gene>
<proteinExistence type="predicted"/>
<evidence type="ECO:0000313" key="1">
    <source>
        <dbReference type="EMBL" id="EKJ69951.1"/>
    </source>
</evidence>
<keyword evidence="2" id="KW-1185">Reference proteome</keyword>
<organism evidence="1 2">
    <name type="scientific">Fusarium pseudograminearum (strain CS3096)</name>
    <name type="common">Wheat and barley crown-rot fungus</name>
    <dbReference type="NCBI Taxonomy" id="1028729"/>
    <lineage>
        <taxon>Eukaryota</taxon>
        <taxon>Fungi</taxon>
        <taxon>Dikarya</taxon>
        <taxon>Ascomycota</taxon>
        <taxon>Pezizomycotina</taxon>
        <taxon>Sordariomycetes</taxon>
        <taxon>Hypocreomycetidae</taxon>
        <taxon>Hypocreales</taxon>
        <taxon>Nectriaceae</taxon>
        <taxon>Fusarium</taxon>
    </lineage>
</organism>
<protein>
    <submittedName>
        <fullName evidence="1">Uncharacterized protein</fullName>
    </submittedName>
</protein>
<reference evidence="1 2" key="1">
    <citation type="journal article" date="2012" name="PLoS Pathog.">
        <title>Comparative pathogenomics reveals horizontally acquired novel virulence genes in fungi infecting cereal hosts.</title>
        <authorList>
            <person name="Gardiner D.M."/>
            <person name="McDonald M.C."/>
            <person name="Covarelli L."/>
            <person name="Solomon P.S."/>
            <person name="Rusu A.G."/>
            <person name="Marshall M."/>
            <person name="Kazan K."/>
            <person name="Chakraborty S."/>
            <person name="McDonald B.A."/>
            <person name="Manners J.M."/>
        </authorList>
    </citation>
    <scope>NUCLEOTIDE SEQUENCE [LARGE SCALE GENOMIC DNA]</scope>
    <source>
        <strain evidence="1 2">CS3096</strain>
    </source>
</reference>
<dbReference type="Proteomes" id="UP000007978">
    <property type="component" value="Chromosome 4"/>
</dbReference>
<dbReference type="RefSeq" id="XP_009261293.1">
    <property type="nucleotide sequence ID" value="XM_009263018.1"/>
</dbReference>
<dbReference type="OrthoDB" id="4857897at2759"/>